<comment type="caution">
    <text evidence="2">The sequence shown here is derived from an EMBL/GenBank/DDBJ whole genome shotgun (WGS) entry which is preliminary data.</text>
</comment>
<evidence type="ECO:0000313" key="2">
    <source>
        <dbReference type="EMBL" id="CAK7936434.1"/>
    </source>
</evidence>
<dbReference type="Pfam" id="PF07727">
    <property type="entry name" value="RVT_2"/>
    <property type="match status" value="1"/>
</dbReference>
<organism evidence="2 3">
    <name type="scientific">Peronospora matthiolae</name>
    <dbReference type="NCBI Taxonomy" id="2874970"/>
    <lineage>
        <taxon>Eukaryota</taxon>
        <taxon>Sar</taxon>
        <taxon>Stramenopiles</taxon>
        <taxon>Oomycota</taxon>
        <taxon>Peronosporomycetes</taxon>
        <taxon>Peronosporales</taxon>
        <taxon>Peronosporaceae</taxon>
        <taxon>Peronospora</taxon>
    </lineage>
</organism>
<dbReference type="InterPro" id="IPR013103">
    <property type="entry name" value="RVT_2"/>
</dbReference>
<proteinExistence type="predicted"/>
<gene>
    <name evidence="2" type="ORF">PM001_LOCUS21584</name>
</gene>
<protein>
    <recommendedName>
        <fullName evidence="1">Reverse transcriptase Ty1/copia-type domain-containing protein</fullName>
    </recommendedName>
</protein>
<feature type="domain" description="Reverse transcriptase Ty1/copia-type" evidence="1">
    <location>
        <begin position="2"/>
        <end position="85"/>
    </location>
</feature>
<reference evidence="2" key="1">
    <citation type="submission" date="2024-01" db="EMBL/GenBank/DDBJ databases">
        <authorList>
            <person name="Webb A."/>
        </authorList>
    </citation>
    <scope>NUCLEOTIDE SEQUENCE</scope>
    <source>
        <strain evidence="2">Pm1</strain>
    </source>
</reference>
<evidence type="ECO:0000313" key="3">
    <source>
        <dbReference type="Proteomes" id="UP001162060"/>
    </source>
</evidence>
<dbReference type="EMBL" id="CAKLBY020000224">
    <property type="protein sequence ID" value="CAK7936434.1"/>
    <property type="molecule type" value="Genomic_DNA"/>
</dbReference>
<name>A0AAV1UTU1_9STRA</name>
<sequence length="86" mass="9463">MFKQKLGIDLSKIYSPVANKNSIRVVRAMCVAYNYVMEHLDADPAFLISGMVDLVYMEVPSGVKNATGTLYKLSKAIYGLKQTGSV</sequence>
<evidence type="ECO:0000259" key="1">
    <source>
        <dbReference type="Pfam" id="PF07727"/>
    </source>
</evidence>
<dbReference type="Proteomes" id="UP001162060">
    <property type="component" value="Unassembled WGS sequence"/>
</dbReference>
<dbReference type="AlphaFoldDB" id="A0AAV1UTU1"/>
<accession>A0AAV1UTU1</accession>